<accession>A0AAV1DF20</accession>
<organism evidence="1 2">
    <name type="scientific">Oldenlandia corymbosa var. corymbosa</name>
    <dbReference type="NCBI Taxonomy" id="529605"/>
    <lineage>
        <taxon>Eukaryota</taxon>
        <taxon>Viridiplantae</taxon>
        <taxon>Streptophyta</taxon>
        <taxon>Embryophyta</taxon>
        <taxon>Tracheophyta</taxon>
        <taxon>Spermatophyta</taxon>
        <taxon>Magnoliopsida</taxon>
        <taxon>eudicotyledons</taxon>
        <taxon>Gunneridae</taxon>
        <taxon>Pentapetalae</taxon>
        <taxon>asterids</taxon>
        <taxon>lamiids</taxon>
        <taxon>Gentianales</taxon>
        <taxon>Rubiaceae</taxon>
        <taxon>Rubioideae</taxon>
        <taxon>Spermacoceae</taxon>
        <taxon>Hedyotis-Oldenlandia complex</taxon>
        <taxon>Oldenlandia</taxon>
    </lineage>
</organism>
<evidence type="ECO:0000313" key="2">
    <source>
        <dbReference type="Proteomes" id="UP001161247"/>
    </source>
</evidence>
<reference evidence="1" key="1">
    <citation type="submission" date="2023-03" db="EMBL/GenBank/DDBJ databases">
        <authorList>
            <person name="Julca I."/>
        </authorList>
    </citation>
    <scope>NUCLEOTIDE SEQUENCE</scope>
</reference>
<protein>
    <submittedName>
        <fullName evidence="1">OLC1v1005296C1</fullName>
    </submittedName>
</protein>
<dbReference type="AlphaFoldDB" id="A0AAV1DF20"/>
<dbReference type="EMBL" id="OX459122">
    <property type="protein sequence ID" value="CAI9106203.1"/>
    <property type="molecule type" value="Genomic_DNA"/>
</dbReference>
<dbReference type="Proteomes" id="UP001161247">
    <property type="component" value="Chromosome 5"/>
</dbReference>
<sequence length="206" mass="22671">MVIFRREEERGGGVKKKGIKLPSKPKWSFKGGNSKPGLVVELLSLDPLIGKGIEKETMKPSAPSSCPEETLEARIVSDTLEQRHAESSSGLTMKEKELILVDLQPSPERSELGTVKPNPLKPGNVFSVLQNSDERDNELPLANATCDKVVAVSSNTLLATVITNRFSVLETIDEVVNEATSVEKKSMLKMRILKTLLHNMNLRVIL</sequence>
<gene>
    <name evidence="1" type="ORF">OLC1_LOCUS14744</name>
</gene>
<name>A0AAV1DF20_OLDCO</name>
<keyword evidence="2" id="KW-1185">Reference proteome</keyword>
<proteinExistence type="predicted"/>
<evidence type="ECO:0000313" key="1">
    <source>
        <dbReference type="EMBL" id="CAI9106203.1"/>
    </source>
</evidence>